<evidence type="ECO:0000313" key="1">
    <source>
        <dbReference type="EMBL" id="TCG05646.1"/>
    </source>
</evidence>
<sequence length="52" mass="6054">MAADTLAPMEMVSRLYEEAWAEYSKEARILDYVALFAERRVRQSLRSGPNFN</sequence>
<accession>A0A4R0X627</accession>
<proteinExistence type="predicted"/>
<organism evidence="1 2">
    <name type="scientific">Paraburkholderia steynii</name>
    <dbReference type="NCBI Taxonomy" id="1245441"/>
    <lineage>
        <taxon>Bacteria</taxon>
        <taxon>Pseudomonadati</taxon>
        <taxon>Pseudomonadota</taxon>
        <taxon>Betaproteobacteria</taxon>
        <taxon>Burkholderiales</taxon>
        <taxon>Burkholderiaceae</taxon>
        <taxon>Paraburkholderia</taxon>
    </lineage>
</organism>
<evidence type="ECO:0008006" key="3">
    <source>
        <dbReference type="Google" id="ProtNLM"/>
    </source>
</evidence>
<gene>
    <name evidence="1" type="ORF">BZM27_32230</name>
</gene>
<protein>
    <recommendedName>
        <fullName evidence="3">DUF3562 domain-containing protein</fullName>
    </recommendedName>
</protein>
<comment type="caution">
    <text evidence="1">The sequence shown here is derived from an EMBL/GenBank/DDBJ whole genome shotgun (WGS) entry which is preliminary data.</text>
</comment>
<dbReference type="Pfam" id="PF12085">
    <property type="entry name" value="DUF3562"/>
    <property type="match status" value="1"/>
</dbReference>
<dbReference type="InterPro" id="IPR021945">
    <property type="entry name" value="DUF3562"/>
</dbReference>
<dbReference type="AlphaFoldDB" id="A0A4R0X627"/>
<name>A0A4R0X627_9BURK</name>
<dbReference type="Proteomes" id="UP000294200">
    <property type="component" value="Unassembled WGS sequence"/>
</dbReference>
<reference evidence="1 2" key="1">
    <citation type="submission" date="2017-02" db="EMBL/GenBank/DDBJ databases">
        <title>Paraburkholderia sophoroidis sp. nov. and Paraburkholderia steynii sp. nov. rhizobial symbionts of the fynbos legume Hypocalyptus sophoroides.</title>
        <authorList>
            <person name="Steenkamp E.T."/>
            <person name="Beukes C.W."/>
            <person name="Van Zyl E."/>
            <person name="Avontuur J."/>
            <person name="Chan W.Y."/>
            <person name="Hassen A."/>
            <person name="Palmer M."/>
            <person name="Mthombeni L."/>
            <person name="Phalane F."/>
            <person name="Sereme K."/>
            <person name="Venter S.N."/>
        </authorList>
    </citation>
    <scope>NUCLEOTIDE SEQUENCE [LARGE SCALE GENOMIC DNA]</scope>
    <source>
        <strain evidence="1 2">HC1.1ba</strain>
    </source>
</reference>
<evidence type="ECO:0000313" key="2">
    <source>
        <dbReference type="Proteomes" id="UP000294200"/>
    </source>
</evidence>
<keyword evidence="2" id="KW-1185">Reference proteome</keyword>
<dbReference type="EMBL" id="MWML01000155">
    <property type="protein sequence ID" value="TCG05646.1"/>
    <property type="molecule type" value="Genomic_DNA"/>
</dbReference>
<dbReference type="NCBIfam" id="NF046112">
    <property type="entry name" value="MSMEG_6209_Nter"/>
    <property type="match status" value="1"/>
</dbReference>